<dbReference type="Gene3D" id="3.30.2350.10">
    <property type="entry name" value="Pseudouridine synthase"/>
    <property type="match status" value="1"/>
</dbReference>
<dbReference type="STRING" id="6412.T1FQQ6"/>
<dbReference type="AlphaFoldDB" id="T1FQQ6"/>
<feature type="region of interest" description="Disordered" evidence="1">
    <location>
        <begin position="39"/>
        <end position="64"/>
    </location>
</feature>
<dbReference type="SUPFAM" id="SSF55120">
    <property type="entry name" value="Pseudouridine synthase"/>
    <property type="match status" value="1"/>
</dbReference>
<dbReference type="InParanoid" id="T1FQQ6"/>
<dbReference type="CTD" id="20211153"/>
<dbReference type="Proteomes" id="UP000015101">
    <property type="component" value="Unassembled WGS sequence"/>
</dbReference>
<dbReference type="EMBL" id="AMQM01001367">
    <property type="status" value="NOT_ANNOTATED_CDS"/>
    <property type="molecule type" value="Genomic_DNA"/>
</dbReference>
<dbReference type="RefSeq" id="XP_009025444.1">
    <property type="nucleotide sequence ID" value="XM_009027196.1"/>
</dbReference>
<evidence type="ECO:0000313" key="4">
    <source>
        <dbReference type="Proteomes" id="UP000015101"/>
    </source>
</evidence>
<evidence type="ECO:0000313" key="3">
    <source>
        <dbReference type="EnsemblMetazoa" id="HelroP189163"/>
    </source>
</evidence>
<accession>T1FQQ6</accession>
<reference evidence="2 4" key="2">
    <citation type="journal article" date="2013" name="Nature">
        <title>Insights into bilaterian evolution from three spiralian genomes.</title>
        <authorList>
            <person name="Simakov O."/>
            <person name="Marletaz F."/>
            <person name="Cho S.J."/>
            <person name="Edsinger-Gonzales E."/>
            <person name="Havlak P."/>
            <person name="Hellsten U."/>
            <person name="Kuo D.H."/>
            <person name="Larsson T."/>
            <person name="Lv J."/>
            <person name="Arendt D."/>
            <person name="Savage R."/>
            <person name="Osoegawa K."/>
            <person name="de Jong P."/>
            <person name="Grimwood J."/>
            <person name="Chapman J.A."/>
            <person name="Shapiro H."/>
            <person name="Aerts A."/>
            <person name="Otillar R.P."/>
            <person name="Terry A.Y."/>
            <person name="Boore J.L."/>
            <person name="Grigoriev I.V."/>
            <person name="Lindberg D.R."/>
            <person name="Seaver E.C."/>
            <person name="Weisblat D.A."/>
            <person name="Putnam N.H."/>
            <person name="Rokhsar D.S."/>
        </authorList>
    </citation>
    <scope>NUCLEOTIDE SEQUENCE</scope>
</reference>
<keyword evidence="4" id="KW-1185">Reference proteome</keyword>
<dbReference type="GO" id="GO:0003723">
    <property type="term" value="F:RNA binding"/>
    <property type="evidence" value="ECO:0007669"/>
    <property type="project" value="InterPro"/>
</dbReference>
<evidence type="ECO:0008006" key="5">
    <source>
        <dbReference type="Google" id="ProtNLM"/>
    </source>
</evidence>
<dbReference type="InterPro" id="IPR020103">
    <property type="entry name" value="PsdUridine_synth_cat_dom_sf"/>
</dbReference>
<reference evidence="4" key="1">
    <citation type="submission" date="2012-12" db="EMBL/GenBank/DDBJ databases">
        <authorList>
            <person name="Hellsten U."/>
            <person name="Grimwood J."/>
            <person name="Chapman J.A."/>
            <person name="Shapiro H."/>
            <person name="Aerts A."/>
            <person name="Otillar R.P."/>
            <person name="Terry A.Y."/>
            <person name="Boore J.L."/>
            <person name="Simakov O."/>
            <person name="Marletaz F."/>
            <person name="Cho S.-J."/>
            <person name="Edsinger-Gonzales E."/>
            <person name="Havlak P."/>
            <person name="Kuo D.-H."/>
            <person name="Larsson T."/>
            <person name="Lv J."/>
            <person name="Arendt D."/>
            <person name="Savage R."/>
            <person name="Osoegawa K."/>
            <person name="de Jong P."/>
            <person name="Lindberg D.R."/>
            <person name="Seaver E.C."/>
            <person name="Weisblat D.A."/>
            <person name="Putnam N.H."/>
            <person name="Grigoriev I.V."/>
            <person name="Rokhsar D.S."/>
        </authorList>
    </citation>
    <scope>NUCLEOTIDE SEQUENCE</scope>
</reference>
<proteinExistence type="predicted"/>
<dbReference type="KEGG" id="hro:HELRODRAFT_189163"/>
<gene>
    <name evidence="3" type="primary">20211153</name>
    <name evidence="2" type="ORF">HELRODRAFT_189163</name>
</gene>
<dbReference type="OrthoDB" id="428658at2759"/>
<dbReference type="EMBL" id="KB097495">
    <property type="protein sequence ID" value="ESN96236.1"/>
    <property type="molecule type" value="Genomic_DNA"/>
</dbReference>
<dbReference type="GeneID" id="20211153"/>
<reference evidence="3" key="3">
    <citation type="submission" date="2015-06" db="UniProtKB">
        <authorList>
            <consortium name="EnsemblMetazoa"/>
        </authorList>
    </citation>
    <scope>IDENTIFICATION</scope>
</reference>
<dbReference type="EnsemblMetazoa" id="HelroT189163">
    <property type="protein sequence ID" value="HelroP189163"/>
    <property type="gene ID" value="HelroG189163"/>
</dbReference>
<sequence length="405" mass="46341">MVSLKKLICLPTAHHRACYSTLSARCMITITSSATNNASNDGIRRHVHFSPAPQPASSSRSGENLNDKSYLLECLLRNVLFKNEHCIAIAKPNGFPMQSIKYEENSDKKIDIRAENFFSMSTLKNDLKRYLNVPDLFEVFTQKREFGGIVLFCFQKDVQNLLSRYFKNAKINKLHISEYKVISVGKMTKQEGVDEMTIEQNQINNNVMSTLVRQPSKNKQKMHGNYTNLAVKFKVTQSSKVAFNCTLNNVTVWPTTTKWDALEMFFIHKMSAILGDHKYSSRIRNLLDKQVLVKPEQAHPEPQALPKEVCSLLKVPESDTSNILSHVFCTKLIIPKLFYDGNRTLTYNRMCNRKSLGPDFGTYAKENIHNTDEQTINCDQQKSLIIIEAALPTFFQETVNYFNLM</sequence>
<dbReference type="HOGENOM" id="CLU_680233_0_0_1"/>
<evidence type="ECO:0000256" key="1">
    <source>
        <dbReference type="SAM" id="MobiDB-lite"/>
    </source>
</evidence>
<protein>
    <recommendedName>
        <fullName evidence="5">Pseudouridine synthase RsuA/RluA-like domain-containing protein</fullName>
    </recommendedName>
</protein>
<evidence type="ECO:0000313" key="2">
    <source>
        <dbReference type="EMBL" id="ESN96236.1"/>
    </source>
</evidence>
<dbReference type="GO" id="GO:0001522">
    <property type="term" value="P:pseudouridine synthesis"/>
    <property type="evidence" value="ECO:0007669"/>
    <property type="project" value="InterPro"/>
</dbReference>
<dbReference type="GO" id="GO:0009982">
    <property type="term" value="F:pseudouridine synthase activity"/>
    <property type="evidence" value="ECO:0007669"/>
    <property type="project" value="InterPro"/>
</dbReference>
<name>T1FQQ6_HELRO</name>
<organism evidence="3 4">
    <name type="scientific">Helobdella robusta</name>
    <name type="common">Californian leech</name>
    <dbReference type="NCBI Taxonomy" id="6412"/>
    <lineage>
        <taxon>Eukaryota</taxon>
        <taxon>Metazoa</taxon>
        <taxon>Spiralia</taxon>
        <taxon>Lophotrochozoa</taxon>
        <taxon>Annelida</taxon>
        <taxon>Clitellata</taxon>
        <taxon>Hirudinea</taxon>
        <taxon>Rhynchobdellida</taxon>
        <taxon>Glossiphoniidae</taxon>
        <taxon>Helobdella</taxon>
    </lineage>
</organism>